<gene>
    <name evidence="1" type="ORF">HYC85_032045</name>
</gene>
<evidence type="ECO:0000313" key="2">
    <source>
        <dbReference type="Proteomes" id="UP000593564"/>
    </source>
</evidence>
<dbReference type="Proteomes" id="UP000593564">
    <property type="component" value="Unassembled WGS sequence"/>
</dbReference>
<dbReference type="Pfam" id="PF03004">
    <property type="entry name" value="Transposase_24"/>
    <property type="match status" value="1"/>
</dbReference>
<name>A0A7J7FS90_CAMSI</name>
<accession>A0A7J7FS90</accession>
<keyword evidence="2" id="KW-1185">Reference proteome</keyword>
<reference evidence="2" key="1">
    <citation type="journal article" date="2020" name="Nat. Commun.">
        <title>Genome assembly of wild tea tree DASZ reveals pedigree and selection history of tea varieties.</title>
        <authorList>
            <person name="Zhang W."/>
            <person name="Zhang Y."/>
            <person name="Qiu H."/>
            <person name="Guo Y."/>
            <person name="Wan H."/>
            <person name="Zhang X."/>
            <person name="Scossa F."/>
            <person name="Alseekh S."/>
            <person name="Zhang Q."/>
            <person name="Wang P."/>
            <person name="Xu L."/>
            <person name="Schmidt M.H."/>
            <person name="Jia X."/>
            <person name="Li D."/>
            <person name="Zhu A."/>
            <person name="Guo F."/>
            <person name="Chen W."/>
            <person name="Ni D."/>
            <person name="Usadel B."/>
            <person name="Fernie A.R."/>
            <person name="Wen W."/>
        </authorList>
    </citation>
    <scope>NUCLEOTIDE SEQUENCE [LARGE SCALE GENOMIC DNA]</scope>
    <source>
        <strain evidence="2">cv. G240</strain>
    </source>
</reference>
<protein>
    <submittedName>
        <fullName evidence="1">Uncharacterized protein</fullName>
    </submittedName>
</protein>
<dbReference type="EMBL" id="JACBKZ010000015">
    <property type="protein sequence ID" value="KAF5931172.1"/>
    <property type="molecule type" value="Genomic_DNA"/>
</dbReference>
<proteinExistence type="predicted"/>
<organism evidence="1 2">
    <name type="scientific">Camellia sinensis</name>
    <name type="common">Tea plant</name>
    <name type="synonym">Thea sinensis</name>
    <dbReference type="NCBI Taxonomy" id="4442"/>
    <lineage>
        <taxon>Eukaryota</taxon>
        <taxon>Viridiplantae</taxon>
        <taxon>Streptophyta</taxon>
        <taxon>Embryophyta</taxon>
        <taxon>Tracheophyta</taxon>
        <taxon>Spermatophyta</taxon>
        <taxon>Magnoliopsida</taxon>
        <taxon>eudicotyledons</taxon>
        <taxon>Gunneridae</taxon>
        <taxon>Pentapetalae</taxon>
        <taxon>asterids</taxon>
        <taxon>Ericales</taxon>
        <taxon>Theaceae</taxon>
        <taxon>Camellia</taxon>
    </lineage>
</organism>
<comment type="caution">
    <text evidence="1">The sequence shown here is derived from an EMBL/GenBank/DDBJ whole genome shotgun (WGS) entry which is preliminary data.</text>
</comment>
<dbReference type="InterPro" id="IPR004252">
    <property type="entry name" value="Probable_transposase_24"/>
</dbReference>
<reference evidence="1 2" key="2">
    <citation type="submission" date="2020-07" db="EMBL/GenBank/DDBJ databases">
        <title>Genome assembly of wild tea tree DASZ reveals pedigree and selection history of tea varieties.</title>
        <authorList>
            <person name="Zhang W."/>
        </authorList>
    </citation>
    <scope>NUCLEOTIDE SEQUENCE [LARGE SCALE GENOMIC DNA]</scope>
    <source>
        <strain evidence="2">cv. G240</strain>
        <tissue evidence="1">Leaf</tissue>
    </source>
</reference>
<dbReference type="AlphaFoldDB" id="A0A7J7FS90"/>
<sequence length="166" mass="19511">MEKVKSSLLVQKLGRRVNLDIKYMIQDSCDAKVHKIMAQLQVRTIMKIRTLIAVGKGHLARNIALTQPQKIGMAGWKAFVKNRLSKSYIQKSEKFKKMREKQKVLHMMSRKGYARLEEDMKNQNQDPNSISRVDVWIKWHTRQKEKPVNEVLQDAMNNFQEIHKPL</sequence>
<evidence type="ECO:0000313" key="1">
    <source>
        <dbReference type="EMBL" id="KAF5931172.1"/>
    </source>
</evidence>